<dbReference type="GO" id="GO:0003700">
    <property type="term" value="F:DNA-binding transcription factor activity"/>
    <property type="evidence" value="ECO:0007669"/>
    <property type="project" value="InterPro"/>
</dbReference>
<dbReference type="PROSITE" id="PS01124">
    <property type="entry name" value="HTH_ARAC_FAMILY_2"/>
    <property type="match status" value="1"/>
</dbReference>
<dbReference type="InterPro" id="IPR018062">
    <property type="entry name" value="HTH_AraC-typ_CS"/>
</dbReference>
<dbReference type="Proteomes" id="UP000015527">
    <property type="component" value="Unassembled WGS sequence"/>
</dbReference>
<feature type="domain" description="HTH araC/xylS-type" evidence="4">
    <location>
        <begin position="89"/>
        <end position="187"/>
    </location>
</feature>
<dbReference type="SMART" id="SM00342">
    <property type="entry name" value="HTH_ARAC"/>
    <property type="match status" value="1"/>
</dbReference>
<evidence type="ECO:0000313" key="5">
    <source>
        <dbReference type="EMBL" id="EQB18929.1"/>
    </source>
</evidence>
<organism evidence="5 6">
    <name type="scientific">Novosphingobium lindaniclasticum LE124</name>
    <dbReference type="NCBI Taxonomy" id="1096930"/>
    <lineage>
        <taxon>Bacteria</taxon>
        <taxon>Pseudomonadati</taxon>
        <taxon>Pseudomonadota</taxon>
        <taxon>Alphaproteobacteria</taxon>
        <taxon>Sphingomonadales</taxon>
        <taxon>Sphingomonadaceae</taxon>
        <taxon>Novosphingobium</taxon>
    </lineage>
</organism>
<keyword evidence="2" id="KW-0238">DNA-binding</keyword>
<dbReference type="PANTHER" id="PTHR46796:SF14">
    <property type="entry name" value="TRANSCRIPTIONAL REGULATORY PROTEIN"/>
    <property type="match status" value="1"/>
</dbReference>
<name>T0JAK4_9SPHN</name>
<accession>T0JAK4</accession>
<dbReference type="InterPro" id="IPR050204">
    <property type="entry name" value="AraC_XylS_family_regulators"/>
</dbReference>
<dbReference type="PATRIC" id="fig|1096930.3.peg.683"/>
<gene>
    <name evidence="5" type="ORF">L284_03455</name>
</gene>
<proteinExistence type="predicted"/>
<keyword evidence="6" id="KW-1185">Reference proteome</keyword>
<dbReference type="SUPFAM" id="SSF46689">
    <property type="entry name" value="Homeodomain-like"/>
    <property type="match status" value="2"/>
</dbReference>
<dbReference type="GO" id="GO:0043565">
    <property type="term" value="F:sequence-specific DNA binding"/>
    <property type="evidence" value="ECO:0007669"/>
    <property type="project" value="InterPro"/>
</dbReference>
<dbReference type="Gene3D" id="1.10.10.60">
    <property type="entry name" value="Homeodomain-like"/>
    <property type="match status" value="2"/>
</dbReference>
<dbReference type="InterPro" id="IPR018060">
    <property type="entry name" value="HTH_AraC"/>
</dbReference>
<dbReference type="EMBL" id="ATHL01000028">
    <property type="protein sequence ID" value="EQB18929.1"/>
    <property type="molecule type" value="Genomic_DNA"/>
</dbReference>
<keyword evidence="3" id="KW-0804">Transcription</keyword>
<reference evidence="5 6" key="1">
    <citation type="journal article" date="2013" name="Genome Announc.">
        <title>Genome Sequence of Novosphingobium lindaniclasticum LE124T, Isolated from a Hexachlorocyclohexane Dumpsite.</title>
        <authorList>
            <person name="Saxena A."/>
            <person name="Nayyar N."/>
            <person name="Sangwan N."/>
            <person name="Kumari R."/>
            <person name="Khurana J.P."/>
            <person name="Lal R."/>
        </authorList>
    </citation>
    <scope>NUCLEOTIDE SEQUENCE [LARGE SCALE GENOMIC DNA]</scope>
    <source>
        <strain evidence="5 6">LE124</strain>
    </source>
</reference>
<dbReference type="AlphaFoldDB" id="T0JAK4"/>
<sequence>MQMQQLRPIVHASPFTTALPLAERLLHQAEGVIEKDPVLARQYIRQISALLGSQDEATAAVQEETSSDPAGVSTKSQFARGGLASWQLRVTKDHIQRHLADSILIRDLAALTRLSASHFCRAFKATTGETPHRHIIRCRLERAQTLMLTTEENLSQVACACGFTDHAHLTRLFRQHFGATPFLWRQASK</sequence>
<evidence type="ECO:0000256" key="3">
    <source>
        <dbReference type="ARBA" id="ARBA00023163"/>
    </source>
</evidence>
<evidence type="ECO:0000259" key="4">
    <source>
        <dbReference type="PROSITE" id="PS01124"/>
    </source>
</evidence>
<evidence type="ECO:0000256" key="2">
    <source>
        <dbReference type="ARBA" id="ARBA00023125"/>
    </source>
</evidence>
<dbReference type="eggNOG" id="COG4977">
    <property type="taxonomic scope" value="Bacteria"/>
</dbReference>
<evidence type="ECO:0000256" key="1">
    <source>
        <dbReference type="ARBA" id="ARBA00023015"/>
    </source>
</evidence>
<protein>
    <recommendedName>
        <fullName evidence="4">HTH araC/xylS-type domain-containing protein</fullName>
    </recommendedName>
</protein>
<dbReference type="PANTHER" id="PTHR46796">
    <property type="entry name" value="HTH-TYPE TRANSCRIPTIONAL ACTIVATOR RHAS-RELATED"/>
    <property type="match status" value="1"/>
</dbReference>
<keyword evidence="1" id="KW-0805">Transcription regulation</keyword>
<dbReference type="InterPro" id="IPR009057">
    <property type="entry name" value="Homeodomain-like_sf"/>
</dbReference>
<comment type="caution">
    <text evidence="5">The sequence shown here is derived from an EMBL/GenBank/DDBJ whole genome shotgun (WGS) entry which is preliminary data.</text>
</comment>
<evidence type="ECO:0000313" key="6">
    <source>
        <dbReference type="Proteomes" id="UP000015527"/>
    </source>
</evidence>
<dbReference type="RefSeq" id="WP_021232661.1">
    <property type="nucleotide sequence ID" value="NZ_ATHL01000028.1"/>
</dbReference>
<dbReference type="OrthoDB" id="110167at2"/>
<dbReference type="PROSITE" id="PS00041">
    <property type="entry name" value="HTH_ARAC_FAMILY_1"/>
    <property type="match status" value="1"/>
</dbReference>
<dbReference type="Pfam" id="PF12833">
    <property type="entry name" value="HTH_18"/>
    <property type="match status" value="1"/>
</dbReference>